<dbReference type="AlphaFoldDB" id="A0AAX4NI78"/>
<dbReference type="FunFam" id="3.40.50.300:FF:001546">
    <property type="entry name" value="RNase L inhibitor homolog"/>
    <property type="match status" value="1"/>
</dbReference>
<dbReference type="SUPFAM" id="SSF54862">
    <property type="entry name" value="4Fe-4S ferredoxins"/>
    <property type="match status" value="1"/>
</dbReference>
<accession>A0AAX4NI78</accession>
<evidence type="ECO:0000313" key="5">
    <source>
        <dbReference type="EMBL" id="WYY00785.1"/>
    </source>
</evidence>
<sequence>MHIAVLDRERCHPKKCHHECQFYCPPVRSGTPTIEFPVESEQPVITEALCIGCGICVHRCPFGAIKIVSVPDEMNKEIFHQYGMNSFRLYSIPTIAHGKVTAILGPNGMGKTTTINILAGITVPNFGNYDKGGSKEDLLDRLSGTVMGDYFDALYSGEKKAVIKTQYIDLIPKAVRGKIGEILKKNDQTGNFDLVSSQLNLEGSLEKDVESCSGGELQKFAIATALLKDADIYLMDEMSSYLDIRERVNVANTIQKLAAKKTVMIVEHDLAILDWMADNVHLVYGQSGVFGVIVDPKTTNKAINSFLSGYLREENVRIRNYAIDFQEKSQKRTSTGQTLIKWMDLTKKLGDFTIHVNPGEIKSGQVIGVLGRNALGKTTMMKILAGVLKPDTGSVDENIRIAYKPQYISTDFDGTVEDLVLSSLKELAASGFVKNEILKPLDIEDMYSLNVGDLSGGELQRLSIALTLCRDADLYLMDEPSAHLDSVYRMAAAKIIRRVMEANKKSALIVDHDIYLIDLISDNLMVFSGIPGVNGSTYGPTNMKDGMNRFLSEVGITFRRDETTHRPRINKLDSALDREQKTSGNYYYSS</sequence>
<evidence type="ECO:0000313" key="6">
    <source>
        <dbReference type="Proteomes" id="UP001451606"/>
    </source>
</evidence>
<name>A0AAX4NI78_9ARCH</name>
<dbReference type="Proteomes" id="UP001451606">
    <property type="component" value="Chromosome"/>
</dbReference>
<dbReference type="KEGG" id="omr:OXIME_001369"/>
<evidence type="ECO:0000256" key="2">
    <source>
        <dbReference type="ARBA" id="ARBA00022840"/>
    </source>
</evidence>
<dbReference type="InterPro" id="IPR017896">
    <property type="entry name" value="4Fe4S_Fe-S-bd"/>
</dbReference>
<feature type="domain" description="4Fe-4S ferredoxin-type" evidence="4">
    <location>
        <begin position="41"/>
        <end position="70"/>
    </location>
</feature>
<feature type="domain" description="ABC transporter" evidence="3">
    <location>
        <begin position="340"/>
        <end position="554"/>
    </location>
</feature>
<dbReference type="GO" id="GO:0016887">
    <property type="term" value="F:ATP hydrolysis activity"/>
    <property type="evidence" value="ECO:0007669"/>
    <property type="project" value="InterPro"/>
</dbReference>
<evidence type="ECO:0000259" key="3">
    <source>
        <dbReference type="PROSITE" id="PS50893"/>
    </source>
</evidence>
<dbReference type="PANTHER" id="PTHR19248">
    <property type="entry name" value="ATP-BINDING TRANSPORT PROTEIN-RELATED"/>
    <property type="match status" value="1"/>
</dbReference>
<keyword evidence="2" id="KW-0067">ATP-binding</keyword>
<gene>
    <name evidence="5" type="ORF">OXIME_001369</name>
</gene>
<dbReference type="PROSITE" id="PS00211">
    <property type="entry name" value="ABC_TRANSPORTER_1"/>
    <property type="match status" value="2"/>
</dbReference>
<dbReference type="InterPro" id="IPR003593">
    <property type="entry name" value="AAA+_ATPase"/>
</dbReference>
<dbReference type="SUPFAM" id="SSF52540">
    <property type="entry name" value="P-loop containing nucleoside triphosphate hydrolases"/>
    <property type="match status" value="2"/>
</dbReference>
<dbReference type="PROSITE" id="PS50893">
    <property type="entry name" value="ABC_TRANSPORTER_2"/>
    <property type="match status" value="2"/>
</dbReference>
<reference evidence="5 6" key="1">
    <citation type="submission" date="2023-09" db="EMBL/GenBank/DDBJ databases">
        <authorList>
            <person name="Golyshina O.V."/>
            <person name="Lunev E.A."/>
            <person name="Bargiela R."/>
            <person name="Gaines M.C."/>
            <person name="Daum B."/>
            <person name="Bale N.J."/>
            <person name="Koenen M."/>
            <person name="Sinninghe Damst J.S."/>
            <person name="Yakimov M."/>
            <person name="Golyshin P.N."/>
        </authorList>
    </citation>
    <scope>NUCLEOTIDE SEQUENCE [LARGE SCALE GENOMIC DNA]</scope>
    <source>
        <strain evidence="5 6">M1</strain>
    </source>
</reference>
<dbReference type="InterPro" id="IPR017900">
    <property type="entry name" value="4Fe4S_Fe_S_CS"/>
</dbReference>
<dbReference type="InterPro" id="IPR007209">
    <property type="entry name" value="RNaseL-inhib-like_metal-bd_dom"/>
</dbReference>
<dbReference type="InterPro" id="IPR013283">
    <property type="entry name" value="RLI1"/>
</dbReference>
<dbReference type="Pfam" id="PF00005">
    <property type="entry name" value="ABC_tran"/>
    <property type="match status" value="2"/>
</dbReference>
<dbReference type="NCBIfam" id="NF009945">
    <property type="entry name" value="PRK13409.1"/>
    <property type="match status" value="1"/>
</dbReference>
<dbReference type="RefSeq" id="WP_393971114.1">
    <property type="nucleotide sequence ID" value="NZ_CP133772.1"/>
</dbReference>
<dbReference type="Pfam" id="PF00037">
    <property type="entry name" value="Fer4"/>
    <property type="match status" value="1"/>
</dbReference>
<dbReference type="Pfam" id="PF04068">
    <property type="entry name" value="Fer4_RLI"/>
    <property type="match status" value="1"/>
</dbReference>
<proteinExistence type="predicted"/>
<dbReference type="GO" id="GO:0005524">
    <property type="term" value="F:ATP binding"/>
    <property type="evidence" value="ECO:0007669"/>
    <property type="project" value="UniProtKB-KW"/>
</dbReference>
<dbReference type="PRINTS" id="PR01868">
    <property type="entry name" value="ABCEFAMILY"/>
</dbReference>
<dbReference type="PROSITE" id="PS51379">
    <property type="entry name" value="4FE4S_FER_2"/>
    <property type="match status" value="1"/>
</dbReference>
<dbReference type="InterPro" id="IPR017871">
    <property type="entry name" value="ABC_transporter-like_CS"/>
</dbReference>
<dbReference type="InterPro" id="IPR003439">
    <property type="entry name" value="ABC_transporter-like_ATP-bd"/>
</dbReference>
<dbReference type="PROSITE" id="PS00198">
    <property type="entry name" value="4FE4S_FER_1"/>
    <property type="match status" value="1"/>
</dbReference>
<dbReference type="SMART" id="SM00382">
    <property type="entry name" value="AAA"/>
    <property type="match status" value="2"/>
</dbReference>
<keyword evidence="6" id="KW-1185">Reference proteome</keyword>
<protein>
    <submittedName>
        <fullName evidence="5">Ribosome biogenesis/translation initiation ATPase RLI</fullName>
    </submittedName>
</protein>
<dbReference type="EMBL" id="CP133772">
    <property type="protein sequence ID" value="WYY00785.1"/>
    <property type="molecule type" value="Genomic_DNA"/>
</dbReference>
<feature type="domain" description="ABC transporter" evidence="3">
    <location>
        <begin position="65"/>
        <end position="310"/>
    </location>
</feature>
<organism evidence="5 6">
    <name type="scientific">Oxyplasma meridianum</name>
    <dbReference type="NCBI Taxonomy" id="3073602"/>
    <lineage>
        <taxon>Archaea</taxon>
        <taxon>Methanobacteriati</taxon>
        <taxon>Thermoplasmatota</taxon>
        <taxon>Thermoplasmata</taxon>
        <taxon>Thermoplasmatales</taxon>
        <taxon>Thermoplasmataceae</taxon>
        <taxon>Oxyplasma</taxon>
    </lineage>
</organism>
<keyword evidence="1" id="KW-0547">Nucleotide-binding</keyword>
<dbReference type="InterPro" id="IPR027417">
    <property type="entry name" value="P-loop_NTPase"/>
</dbReference>
<dbReference type="Gene3D" id="3.40.50.300">
    <property type="entry name" value="P-loop containing nucleotide triphosphate hydrolases"/>
    <property type="match status" value="2"/>
</dbReference>
<evidence type="ECO:0000256" key="1">
    <source>
        <dbReference type="ARBA" id="ARBA00022741"/>
    </source>
</evidence>
<dbReference type="GeneID" id="95968106"/>
<dbReference type="GO" id="GO:0016491">
    <property type="term" value="F:oxidoreductase activity"/>
    <property type="evidence" value="ECO:0007669"/>
    <property type="project" value="UniProtKB-ARBA"/>
</dbReference>
<evidence type="ECO:0000259" key="4">
    <source>
        <dbReference type="PROSITE" id="PS51379"/>
    </source>
</evidence>